<protein>
    <recommendedName>
        <fullName evidence="4">Transmembrane protein</fullName>
    </recommendedName>
</protein>
<feature type="transmembrane region" description="Helical" evidence="1">
    <location>
        <begin position="157"/>
        <end position="178"/>
    </location>
</feature>
<evidence type="ECO:0000256" key="1">
    <source>
        <dbReference type="SAM" id="Phobius"/>
    </source>
</evidence>
<dbReference type="Proteomes" id="UP001215598">
    <property type="component" value="Unassembled WGS sequence"/>
</dbReference>
<evidence type="ECO:0000313" key="2">
    <source>
        <dbReference type="EMBL" id="KAJ7711930.1"/>
    </source>
</evidence>
<comment type="caution">
    <text evidence="2">The sequence shown here is derived from an EMBL/GenBank/DDBJ whole genome shotgun (WGS) entry which is preliminary data.</text>
</comment>
<dbReference type="AlphaFoldDB" id="A0AAD7H484"/>
<proteinExistence type="predicted"/>
<feature type="transmembrane region" description="Helical" evidence="1">
    <location>
        <begin position="84"/>
        <end position="109"/>
    </location>
</feature>
<evidence type="ECO:0008006" key="4">
    <source>
        <dbReference type="Google" id="ProtNLM"/>
    </source>
</evidence>
<accession>A0AAD7H484</accession>
<organism evidence="2 3">
    <name type="scientific">Mycena metata</name>
    <dbReference type="NCBI Taxonomy" id="1033252"/>
    <lineage>
        <taxon>Eukaryota</taxon>
        <taxon>Fungi</taxon>
        <taxon>Dikarya</taxon>
        <taxon>Basidiomycota</taxon>
        <taxon>Agaricomycotina</taxon>
        <taxon>Agaricomycetes</taxon>
        <taxon>Agaricomycetidae</taxon>
        <taxon>Agaricales</taxon>
        <taxon>Marasmiineae</taxon>
        <taxon>Mycenaceae</taxon>
        <taxon>Mycena</taxon>
    </lineage>
</organism>
<evidence type="ECO:0000313" key="3">
    <source>
        <dbReference type="Proteomes" id="UP001215598"/>
    </source>
</evidence>
<keyword evidence="1" id="KW-1133">Transmembrane helix</keyword>
<sequence length="540" mass="59433">MRLAFLFNPIFRVWTLRVLLIWTLFLLCGGAVYGWWTPQGVTCLGIIFLHSVLRFADDDPSHQGVLNASSVVQWPLKGLATLDLLLTLLEIAELVGVTIVAGFRISTIVTSSEPFFRQRLTFLGGCAPVHPPYTPMRILFNRSMTRPLIRGESRPILFMRACVIWCIGVGLPIFAFYYTVFMPATTQTYRRDISPFSSPSWVPNEPLGNASIFLASLKFPYGQAGDPALYNIQVQRDAYSDESPAICETKRSTPTAIQGILIQCDSPWRWSNVFSMSISVSFPFGGTSGLRIAPVQGDSPTELQAAGFGPAFGTTLDSVPLFGGSNLVATFTWTRTSIILDSFPRSTADVYTATIDGFQPLPGRVASDPNRATLTLIQRESRRLVIETADATVLNGIATLGGFWTFLNGRRPLSALGLVHVFQRRRHKRQWDEEFPTIRTEGGLPGSESAGIVAFIRERLVDLGQDPHENQADQPDDVEAQETLAAVEGMPEAVTLESVPAPNFQTRAHSGFGYILDEIPLLDVDLGFMGGEILKSKNPI</sequence>
<keyword evidence="3" id="KW-1185">Reference proteome</keyword>
<reference evidence="2" key="1">
    <citation type="submission" date="2023-03" db="EMBL/GenBank/DDBJ databases">
        <title>Massive genome expansion in bonnet fungi (Mycena s.s.) driven by repeated elements and novel gene families across ecological guilds.</title>
        <authorList>
            <consortium name="Lawrence Berkeley National Laboratory"/>
            <person name="Harder C.B."/>
            <person name="Miyauchi S."/>
            <person name="Viragh M."/>
            <person name="Kuo A."/>
            <person name="Thoen E."/>
            <person name="Andreopoulos B."/>
            <person name="Lu D."/>
            <person name="Skrede I."/>
            <person name="Drula E."/>
            <person name="Henrissat B."/>
            <person name="Morin E."/>
            <person name="Kohler A."/>
            <person name="Barry K."/>
            <person name="LaButti K."/>
            <person name="Morin E."/>
            <person name="Salamov A."/>
            <person name="Lipzen A."/>
            <person name="Mereny Z."/>
            <person name="Hegedus B."/>
            <person name="Baldrian P."/>
            <person name="Stursova M."/>
            <person name="Weitz H."/>
            <person name="Taylor A."/>
            <person name="Grigoriev I.V."/>
            <person name="Nagy L.G."/>
            <person name="Martin F."/>
            <person name="Kauserud H."/>
        </authorList>
    </citation>
    <scope>NUCLEOTIDE SEQUENCE</scope>
    <source>
        <strain evidence="2">CBHHK182m</strain>
    </source>
</reference>
<keyword evidence="1" id="KW-0812">Transmembrane</keyword>
<dbReference type="EMBL" id="JARKIB010000380">
    <property type="protein sequence ID" value="KAJ7711930.1"/>
    <property type="molecule type" value="Genomic_DNA"/>
</dbReference>
<gene>
    <name evidence="2" type="ORF">B0H16DRAFT_1479838</name>
</gene>
<name>A0AAD7H484_9AGAR</name>
<keyword evidence="1" id="KW-0472">Membrane</keyword>